<dbReference type="Proteomes" id="UP000826725">
    <property type="component" value="Chromosome"/>
</dbReference>
<sequence>MMTMFILFLAMFVYQSANEEFLGKKKPEILGGDTTEALDSIDASGASFPFIPIKPGLPIMTAGTIKKVVKVPESSPAANAVQEKQEDAEPFQDTKTTVSSQLAPKKIVLAIPEEKTAAKDPEEILEPRPLLDQDQNPQVKKDQFQEIFTLSKDALESNNLEKFATIDLVPDKTMRIILTGDLLFGLGESELSTEAKKSLKKIAAVIRLTPYMINIVGHTDNIPMRSNRFKSNWELSVARASTVARFFIDNMGMNPSQFVVSGYSSYRPVRPNTTAENRAKNRRVEIIISKRLPQPLKPTAENLK</sequence>
<name>A0A8D5FR53_9BACT</name>
<dbReference type="InterPro" id="IPR006665">
    <property type="entry name" value="OmpA-like"/>
</dbReference>
<gene>
    <name evidence="3" type="ORF">DGMP_09420</name>
</gene>
<dbReference type="PROSITE" id="PS51123">
    <property type="entry name" value="OMPA_2"/>
    <property type="match status" value="1"/>
</dbReference>
<accession>A0A8D5FR53</accession>
<proteinExistence type="predicted"/>
<evidence type="ECO:0000259" key="2">
    <source>
        <dbReference type="PROSITE" id="PS51123"/>
    </source>
</evidence>
<dbReference type="InterPro" id="IPR050330">
    <property type="entry name" value="Bact_OuterMem_StrucFunc"/>
</dbReference>
<dbReference type="CDD" id="cd07185">
    <property type="entry name" value="OmpA_C-like"/>
    <property type="match status" value="1"/>
</dbReference>
<keyword evidence="1" id="KW-0472">Membrane</keyword>
<dbReference type="GO" id="GO:0016020">
    <property type="term" value="C:membrane"/>
    <property type="evidence" value="ECO:0007669"/>
    <property type="project" value="UniProtKB-UniRule"/>
</dbReference>
<evidence type="ECO:0000313" key="4">
    <source>
        <dbReference type="Proteomes" id="UP000826725"/>
    </source>
</evidence>
<dbReference type="Pfam" id="PF00691">
    <property type="entry name" value="OmpA"/>
    <property type="match status" value="1"/>
</dbReference>
<protein>
    <recommendedName>
        <fullName evidence="2">OmpA-like domain-containing protein</fullName>
    </recommendedName>
</protein>
<organism evidence="3 4">
    <name type="scientific">Desulfomarina profundi</name>
    <dbReference type="NCBI Taxonomy" id="2772557"/>
    <lineage>
        <taxon>Bacteria</taxon>
        <taxon>Pseudomonadati</taxon>
        <taxon>Thermodesulfobacteriota</taxon>
        <taxon>Desulfobulbia</taxon>
        <taxon>Desulfobulbales</taxon>
        <taxon>Desulfobulbaceae</taxon>
        <taxon>Desulfomarina</taxon>
    </lineage>
</organism>
<dbReference type="EMBL" id="AP024086">
    <property type="protein sequence ID" value="BCL60249.1"/>
    <property type="molecule type" value="Genomic_DNA"/>
</dbReference>
<dbReference type="PANTHER" id="PTHR30329">
    <property type="entry name" value="STATOR ELEMENT OF FLAGELLAR MOTOR COMPLEX"/>
    <property type="match status" value="1"/>
</dbReference>
<reference evidence="3" key="1">
    <citation type="submission" date="2020-09" db="EMBL/GenBank/DDBJ databases">
        <title>Desulfogranum mesoprofundum gen. nov., sp. nov., a novel mesophilic, sulfate-reducing chemolithoautotroph isolated from a deep-sea hydrothermal vent chimney in the Suiyo Seamount.</title>
        <authorList>
            <person name="Hashimoto Y."/>
            <person name="Nakagawa S."/>
        </authorList>
    </citation>
    <scope>NUCLEOTIDE SEQUENCE</scope>
    <source>
        <strain evidence="3">KT2</strain>
    </source>
</reference>
<evidence type="ECO:0000256" key="1">
    <source>
        <dbReference type="PROSITE-ProRule" id="PRU00473"/>
    </source>
</evidence>
<evidence type="ECO:0000313" key="3">
    <source>
        <dbReference type="EMBL" id="BCL60249.1"/>
    </source>
</evidence>
<dbReference type="AlphaFoldDB" id="A0A8D5FR53"/>
<feature type="domain" description="OmpA-like" evidence="2">
    <location>
        <begin position="171"/>
        <end position="292"/>
    </location>
</feature>
<dbReference type="KEGG" id="dbk:DGMP_09420"/>
<dbReference type="PANTHER" id="PTHR30329:SF21">
    <property type="entry name" value="LIPOPROTEIN YIAD-RELATED"/>
    <property type="match status" value="1"/>
</dbReference>
<keyword evidence="4" id="KW-1185">Reference proteome</keyword>